<dbReference type="EMBL" id="PDEP01000004">
    <property type="protein sequence ID" value="PEN07973.1"/>
    <property type="molecule type" value="Genomic_DNA"/>
</dbReference>
<proteinExistence type="predicted"/>
<dbReference type="PROSITE" id="PS51257">
    <property type="entry name" value="PROKAR_LIPOPROTEIN"/>
    <property type="match status" value="1"/>
</dbReference>
<evidence type="ECO:0000313" key="2">
    <source>
        <dbReference type="EMBL" id="PEN07973.1"/>
    </source>
</evidence>
<gene>
    <name evidence="2" type="ORF">CRI93_05885</name>
</gene>
<evidence type="ECO:0000313" key="3">
    <source>
        <dbReference type="Proteomes" id="UP000221024"/>
    </source>
</evidence>
<comment type="caution">
    <text evidence="2">The sequence shown here is derived from an EMBL/GenBank/DDBJ whole genome shotgun (WGS) entry which is preliminary data.</text>
</comment>
<evidence type="ECO:0000256" key="1">
    <source>
        <dbReference type="SAM" id="Phobius"/>
    </source>
</evidence>
<name>A0A2H3NQM3_9BACT</name>
<protein>
    <recommendedName>
        <fullName evidence="4">YcxB-like protein domain-containing protein</fullName>
    </recommendedName>
</protein>
<keyword evidence="3" id="KW-1185">Reference proteome</keyword>
<reference evidence="2 3" key="1">
    <citation type="submission" date="2017-10" db="EMBL/GenBank/DDBJ databases">
        <title>Draft genome of Longimonas halophila.</title>
        <authorList>
            <person name="Goh K.M."/>
            <person name="Shamsir M.S."/>
            <person name="Lim S.W."/>
        </authorList>
    </citation>
    <scope>NUCLEOTIDE SEQUENCE [LARGE SCALE GENOMIC DNA]</scope>
    <source>
        <strain evidence="2 3">KCTC 42399</strain>
    </source>
</reference>
<accession>A0A2H3NQM3</accession>
<keyword evidence="1" id="KW-0812">Transmembrane</keyword>
<feature type="transmembrane region" description="Helical" evidence="1">
    <location>
        <begin position="12"/>
        <end position="34"/>
    </location>
</feature>
<organism evidence="2 3">
    <name type="scientific">Longimonas halophila</name>
    <dbReference type="NCBI Taxonomy" id="1469170"/>
    <lineage>
        <taxon>Bacteria</taxon>
        <taxon>Pseudomonadati</taxon>
        <taxon>Rhodothermota</taxon>
        <taxon>Rhodothermia</taxon>
        <taxon>Rhodothermales</taxon>
        <taxon>Salisaetaceae</taxon>
        <taxon>Longimonas</taxon>
    </lineage>
</organism>
<sequence>MESTIIRPAKNAGYANILSVATFLVGTVVLGLLACTYVNNTLAESWIFSLAIGLGAVAVSLSIRYRHLFVEQPELRIDKDGITSQNTSVWGDKSVKWDDVKAMSLGENAIRIQYQKSGSHDKVHLPEESTQKHSQIDHALSEAASLFDIAYNRN</sequence>
<evidence type="ECO:0008006" key="4">
    <source>
        <dbReference type="Google" id="ProtNLM"/>
    </source>
</evidence>
<feature type="transmembrane region" description="Helical" evidence="1">
    <location>
        <begin position="46"/>
        <end position="63"/>
    </location>
</feature>
<keyword evidence="1" id="KW-1133">Transmembrane helix</keyword>
<dbReference type="RefSeq" id="WP_098061697.1">
    <property type="nucleotide sequence ID" value="NZ_PDEP01000004.1"/>
</dbReference>
<keyword evidence="1" id="KW-0472">Membrane</keyword>
<dbReference type="Proteomes" id="UP000221024">
    <property type="component" value="Unassembled WGS sequence"/>
</dbReference>
<dbReference type="AlphaFoldDB" id="A0A2H3NQM3"/>